<keyword evidence="3 8" id="KW-0548">Nucleotidyltransferase</keyword>
<feature type="binding site" evidence="8">
    <location>
        <position position="168"/>
    </location>
    <ligand>
        <name>ATP</name>
        <dbReference type="ChEBI" id="CHEBI:30616"/>
    </ligand>
</feature>
<keyword evidence="4 8" id="KW-0479">Metal-binding</keyword>
<evidence type="ECO:0000313" key="9">
    <source>
        <dbReference type="EMBL" id="MDT0595690.1"/>
    </source>
</evidence>
<name>A0ABU2ZSV9_9ALTE</name>
<evidence type="ECO:0000256" key="4">
    <source>
        <dbReference type="ARBA" id="ARBA00022723"/>
    </source>
</evidence>
<feature type="binding site" evidence="8">
    <location>
        <position position="85"/>
    </location>
    <ligand>
        <name>ATP</name>
        <dbReference type="ChEBI" id="CHEBI:30616"/>
    </ligand>
</feature>
<proteinExistence type="inferred from homology"/>
<evidence type="ECO:0000313" key="10">
    <source>
        <dbReference type="Proteomes" id="UP001253545"/>
    </source>
</evidence>
<feature type="binding site" evidence="8">
    <location>
        <position position="254"/>
    </location>
    <ligand>
        <name>ATP</name>
        <dbReference type="ChEBI" id="CHEBI:30616"/>
    </ligand>
</feature>
<organism evidence="9 10">
    <name type="scientific">Glaciecola petra</name>
    <dbReference type="NCBI Taxonomy" id="3075602"/>
    <lineage>
        <taxon>Bacteria</taxon>
        <taxon>Pseudomonadati</taxon>
        <taxon>Pseudomonadota</taxon>
        <taxon>Gammaproteobacteria</taxon>
        <taxon>Alteromonadales</taxon>
        <taxon>Alteromonadaceae</taxon>
        <taxon>Glaciecola</taxon>
    </lineage>
</organism>
<comment type="function">
    <text evidence="8">Nucleotidyltransferase involved in the post-translational modification of proteins. It can catalyze the addition of adenosine monophosphate (AMP) or uridine monophosphate (UMP) to a protein, resulting in modifications known as AMPylation and UMPylation.</text>
</comment>
<feature type="binding site" evidence="8">
    <location>
        <position position="175"/>
    </location>
    <ligand>
        <name>ATP</name>
        <dbReference type="ChEBI" id="CHEBI:30616"/>
    </ligand>
</feature>
<keyword evidence="6 8" id="KW-0067">ATP-binding</keyword>
<dbReference type="NCBIfam" id="NF000658">
    <property type="entry name" value="PRK00029.1"/>
    <property type="match status" value="1"/>
</dbReference>
<comment type="cofactor">
    <cofactor evidence="8">
        <name>Mg(2+)</name>
        <dbReference type="ChEBI" id="CHEBI:18420"/>
    </cofactor>
    <cofactor evidence="8">
        <name>Mn(2+)</name>
        <dbReference type="ChEBI" id="CHEBI:29035"/>
    </cofactor>
</comment>
<feature type="active site" description="Proton acceptor" evidence="8">
    <location>
        <position position="244"/>
    </location>
</feature>
<evidence type="ECO:0000256" key="2">
    <source>
        <dbReference type="ARBA" id="ARBA00022679"/>
    </source>
</evidence>
<gene>
    <name evidence="8" type="primary">ydiU</name>
    <name evidence="8" type="synonym">selO</name>
    <name evidence="9" type="ORF">RM552_12600</name>
</gene>
<keyword evidence="10" id="KW-1185">Reference proteome</keyword>
<evidence type="ECO:0000256" key="6">
    <source>
        <dbReference type="ARBA" id="ARBA00022840"/>
    </source>
</evidence>
<dbReference type="EMBL" id="JAVRHX010000003">
    <property type="protein sequence ID" value="MDT0595690.1"/>
    <property type="molecule type" value="Genomic_DNA"/>
</dbReference>
<reference evidence="9 10" key="1">
    <citation type="submission" date="2023-09" db="EMBL/GenBank/DDBJ databases">
        <authorList>
            <person name="Rey-Velasco X."/>
        </authorList>
    </citation>
    <scope>NUCLEOTIDE SEQUENCE [LARGE SCALE GENOMIC DNA]</scope>
    <source>
        <strain evidence="9 10">P117</strain>
    </source>
</reference>
<keyword evidence="5 8" id="KW-0547">Nucleotide-binding</keyword>
<protein>
    <recommendedName>
        <fullName evidence="8">Protein nucleotidyltransferase YdiU</fullName>
        <ecNumber evidence="8">2.7.7.-</ecNumber>
    </recommendedName>
    <alternativeName>
        <fullName evidence="8">Protein adenylyltransferase YdiU</fullName>
        <ecNumber evidence="8">2.7.7.108</ecNumber>
    </alternativeName>
    <alternativeName>
        <fullName evidence="8">Protein uridylyltransferase YdiU</fullName>
        <ecNumber evidence="8">2.7.7.-</ecNumber>
    </alternativeName>
</protein>
<dbReference type="EC" id="2.7.7.-" evidence="8"/>
<comment type="catalytic activity">
    <reaction evidence="8">
        <text>L-tyrosyl-[protein] + ATP = O-(5'-adenylyl)-L-tyrosyl-[protein] + diphosphate</text>
        <dbReference type="Rhea" id="RHEA:54288"/>
        <dbReference type="Rhea" id="RHEA-COMP:10136"/>
        <dbReference type="Rhea" id="RHEA-COMP:13846"/>
        <dbReference type="ChEBI" id="CHEBI:30616"/>
        <dbReference type="ChEBI" id="CHEBI:33019"/>
        <dbReference type="ChEBI" id="CHEBI:46858"/>
        <dbReference type="ChEBI" id="CHEBI:83624"/>
        <dbReference type="EC" id="2.7.7.108"/>
    </reaction>
</comment>
<dbReference type="InterPro" id="IPR003846">
    <property type="entry name" value="SelO"/>
</dbReference>
<keyword evidence="2 8" id="KW-0808">Transferase</keyword>
<feature type="binding site" evidence="8">
    <location>
        <position position="118"/>
    </location>
    <ligand>
        <name>ATP</name>
        <dbReference type="ChEBI" id="CHEBI:30616"/>
    </ligand>
</feature>
<comment type="similarity">
    <text evidence="1 8">Belongs to the SELO family.</text>
</comment>
<dbReference type="EC" id="2.7.7.108" evidence="8"/>
<feature type="binding site" evidence="8">
    <location>
        <position position="117"/>
    </location>
    <ligand>
        <name>ATP</name>
        <dbReference type="ChEBI" id="CHEBI:30616"/>
    </ligand>
</feature>
<sequence length="479" mass="54481">MRFFYAQELSSLSSVVKPFPVSQPRLSCVNNTLVKELGLSNLINNEDNLLKALFMPDGILQKQSIAQKYGGHQFGHWNPQLGDGRGLLLAQVETTKSDLVDLHLKGAGPTPYSRHADGRAVLRSTIREYLGSEAVHHLGIPSSRSLALISSKEPVMRENLERGAMMIRTCPSHIRFGHFEYFFHNGEFEKLDALFEYCFKYHFAHLADTENPHLALLSEICSTSARMIAHWQAYGFNHGVMNTDNMSIHGITFDYGPYAFLDDFISNYICNKSDHSGRYAFEQQPSIGLWNLNALAHAFSRYLSIDQIKQALSIFEPTFLDIYHSLMAKRLGLNNHNNIELSQNFVKILADEFADYHSSFRELSNSIVQIADGDLRSFSDRFKQKDAMQAWTSKYAREIVRQERSPESTQIYMLDTNPKFILRNHLMQKAIIKAENDDFTAVDELIEVVSRPFAEHPEFEHLAMPPSTKEKGIALSCSS</sequence>
<evidence type="ECO:0000256" key="1">
    <source>
        <dbReference type="ARBA" id="ARBA00009747"/>
    </source>
</evidence>
<evidence type="ECO:0000256" key="5">
    <source>
        <dbReference type="ARBA" id="ARBA00022741"/>
    </source>
</evidence>
<dbReference type="HAMAP" id="MF_00692">
    <property type="entry name" value="SelO"/>
    <property type="match status" value="1"/>
</dbReference>
<evidence type="ECO:0000256" key="3">
    <source>
        <dbReference type="ARBA" id="ARBA00022695"/>
    </source>
</evidence>
<accession>A0ABU2ZSV9</accession>
<dbReference type="PANTHER" id="PTHR32057:SF14">
    <property type="entry name" value="PROTEIN ADENYLYLTRANSFERASE SELO, MITOCHONDRIAL"/>
    <property type="match status" value="1"/>
</dbReference>
<dbReference type="Proteomes" id="UP001253545">
    <property type="component" value="Unassembled WGS sequence"/>
</dbReference>
<keyword evidence="7 8" id="KW-0460">Magnesium</keyword>
<evidence type="ECO:0000256" key="7">
    <source>
        <dbReference type="ARBA" id="ARBA00022842"/>
    </source>
</evidence>
<comment type="catalytic activity">
    <reaction evidence="8">
        <text>L-seryl-[protein] + ATP = 3-O-(5'-adenylyl)-L-seryl-[protein] + diphosphate</text>
        <dbReference type="Rhea" id="RHEA:58120"/>
        <dbReference type="Rhea" id="RHEA-COMP:9863"/>
        <dbReference type="Rhea" id="RHEA-COMP:15073"/>
        <dbReference type="ChEBI" id="CHEBI:29999"/>
        <dbReference type="ChEBI" id="CHEBI:30616"/>
        <dbReference type="ChEBI" id="CHEBI:33019"/>
        <dbReference type="ChEBI" id="CHEBI:142516"/>
        <dbReference type="EC" id="2.7.7.108"/>
    </reaction>
</comment>
<comment type="catalytic activity">
    <reaction evidence="8">
        <text>L-tyrosyl-[protein] + UTP = O-(5'-uridylyl)-L-tyrosyl-[protein] + diphosphate</text>
        <dbReference type="Rhea" id="RHEA:83887"/>
        <dbReference type="Rhea" id="RHEA-COMP:10136"/>
        <dbReference type="Rhea" id="RHEA-COMP:20238"/>
        <dbReference type="ChEBI" id="CHEBI:33019"/>
        <dbReference type="ChEBI" id="CHEBI:46398"/>
        <dbReference type="ChEBI" id="CHEBI:46858"/>
        <dbReference type="ChEBI" id="CHEBI:90602"/>
    </reaction>
</comment>
<feature type="binding site" evidence="8">
    <location>
        <position position="245"/>
    </location>
    <ligand>
        <name>Mg(2+)</name>
        <dbReference type="ChEBI" id="CHEBI:18420"/>
    </ligand>
</feature>
<feature type="binding site" evidence="8">
    <location>
        <position position="105"/>
    </location>
    <ligand>
        <name>ATP</name>
        <dbReference type="ChEBI" id="CHEBI:30616"/>
    </ligand>
</feature>
<comment type="catalytic activity">
    <reaction evidence="8">
        <text>L-seryl-[protein] + UTP = O-(5'-uridylyl)-L-seryl-[protein] + diphosphate</text>
        <dbReference type="Rhea" id="RHEA:64604"/>
        <dbReference type="Rhea" id="RHEA-COMP:9863"/>
        <dbReference type="Rhea" id="RHEA-COMP:16635"/>
        <dbReference type="ChEBI" id="CHEBI:29999"/>
        <dbReference type="ChEBI" id="CHEBI:33019"/>
        <dbReference type="ChEBI" id="CHEBI:46398"/>
        <dbReference type="ChEBI" id="CHEBI:156051"/>
    </reaction>
</comment>
<comment type="catalytic activity">
    <reaction evidence="8">
        <text>L-histidyl-[protein] + UTP = N(tele)-(5'-uridylyl)-L-histidyl-[protein] + diphosphate</text>
        <dbReference type="Rhea" id="RHEA:83891"/>
        <dbReference type="Rhea" id="RHEA-COMP:9745"/>
        <dbReference type="Rhea" id="RHEA-COMP:20239"/>
        <dbReference type="ChEBI" id="CHEBI:29979"/>
        <dbReference type="ChEBI" id="CHEBI:33019"/>
        <dbReference type="ChEBI" id="CHEBI:46398"/>
        <dbReference type="ChEBI" id="CHEBI:233474"/>
    </reaction>
</comment>
<comment type="catalytic activity">
    <reaction evidence="8">
        <text>L-threonyl-[protein] + ATP = 3-O-(5'-adenylyl)-L-threonyl-[protein] + diphosphate</text>
        <dbReference type="Rhea" id="RHEA:54292"/>
        <dbReference type="Rhea" id="RHEA-COMP:11060"/>
        <dbReference type="Rhea" id="RHEA-COMP:13847"/>
        <dbReference type="ChEBI" id="CHEBI:30013"/>
        <dbReference type="ChEBI" id="CHEBI:30616"/>
        <dbReference type="ChEBI" id="CHEBI:33019"/>
        <dbReference type="ChEBI" id="CHEBI:138113"/>
        <dbReference type="EC" id="2.7.7.108"/>
    </reaction>
</comment>
<dbReference type="Pfam" id="PF02696">
    <property type="entry name" value="SelO"/>
    <property type="match status" value="1"/>
</dbReference>
<feature type="binding site" evidence="8">
    <location>
        <position position="82"/>
    </location>
    <ligand>
        <name>ATP</name>
        <dbReference type="ChEBI" id="CHEBI:30616"/>
    </ligand>
</feature>
<feature type="binding site" evidence="8">
    <location>
        <position position="254"/>
    </location>
    <ligand>
        <name>Mg(2+)</name>
        <dbReference type="ChEBI" id="CHEBI:18420"/>
    </ligand>
</feature>
<feature type="binding site" evidence="8">
    <location>
        <position position="84"/>
    </location>
    <ligand>
        <name>ATP</name>
        <dbReference type="ChEBI" id="CHEBI:30616"/>
    </ligand>
</feature>
<keyword evidence="8" id="KW-0464">Manganese</keyword>
<evidence type="ECO:0000256" key="8">
    <source>
        <dbReference type="HAMAP-Rule" id="MF_00692"/>
    </source>
</evidence>
<dbReference type="PANTHER" id="PTHR32057">
    <property type="entry name" value="PROTEIN ADENYLYLTRANSFERASE SELO, MITOCHONDRIAL"/>
    <property type="match status" value="1"/>
</dbReference>
<comment type="caution">
    <text evidence="9">The sequence shown here is derived from an EMBL/GenBank/DDBJ whole genome shotgun (WGS) entry which is preliminary data.</text>
</comment>